<reference evidence="7 8" key="1">
    <citation type="submission" date="2017-11" db="EMBL/GenBank/DDBJ databases">
        <title>De-novo sequencing of pomegranate (Punica granatum L.) genome.</title>
        <authorList>
            <person name="Akparov Z."/>
            <person name="Amiraslanov A."/>
            <person name="Hajiyeva S."/>
            <person name="Abbasov M."/>
            <person name="Kaur K."/>
            <person name="Hamwieh A."/>
            <person name="Solovyev V."/>
            <person name="Salamov A."/>
            <person name="Braich B."/>
            <person name="Kosarev P."/>
            <person name="Mahmoud A."/>
            <person name="Hajiyev E."/>
            <person name="Babayeva S."/>
            <person name="Izzatullayeva V."/>
            <person name="Mammadov A."/>
            <person name="Mammadov A."/>
            <person name="Sharifova S."/>
            <person name="Ojaghi J."/>
            <person name="Eynullazada K."/>
            <person name="Bayramov B."/>
            <person name="Abdulazimova A."/>
            <person name="Shahmuradov I."/>
        </authorList>
    </citation>
    <scope>NUCLEOTIDE SEQUENCE [LARGE SCALE GENOMIC DNA]</scope>
    <source>
        <strain evidence="8">cv. AG2017</strain>
        <tissue evidence="7">Leaf</tissue>
    </source>
</reference>
<keyword evidence="4 6" id="KW-0964">Secreted</keyword>
<comment type="caution">
    <text evidence="7">The sequence shown here is derived from an EMBL/GenBank/DDBJ whole genome shotgun (WGS) entry which is preliminary data.</text>
</comment>
<dbReference type="GO" id="GO:0060320">
    <property type="term" value="P:rejection of self pollen"/>
    <property type="evidence" value="ECO:0007669"/>
    <property type="project" value="UniProtKB-KW"/>
</dbReference>
<evidence type="ECO:0000313" key="8">
    <source>
        <dbReference type="Proteomes" id="UP000233551"/>
    </source>
</evidence>
<evidence type="ECO:0000256" key="5">
    <source>
        <dbReference type="ARBA" id="ARBA00022729"/>
    </source>
</evidence>
<proteinExistence type="inferred from homology"/>
<dbReference type="InterPro" id="IPR010264">
    <property type="entry name" value="Self-incomp_S1"/>
</dbReference>
<evidence type="ECO:0000256" key="4">
    <source>
        <dbReference type="ARBA" id="ARBA00022525"/>
    </source>
</evidence>
<name>A0A2I0K6R8_PUNGR</name>
<keyword evidence="5" id="KW-0732">Signal</keyword>
<dbReference type="AlphaFoldDB" id="A0A2I0K6R8"/>
<sequence length="108" mass="12613">MSLLVLWKARTATAATDRINLGTGHKVLVDISNELPNGTSFTIHCKYKDDNLRNHFVDPQQKYGFKFRTNFWGTTLFFCGASWQGRQVEFDIFRASRDDTKRCFYHWG</sequence>
<comment type="similarity">
    <text evidence="2 6">Belongs to the plant self-incompatibility (S1) protein family.</text>
</comment>
<dbReference type="PANTHER" id="PTHR31232:SF43">
    <property type="entry name" value="S-PROTEIN HOMOLOG 29-RELATED"/>
    <property type="match status" value="1"/>
</dbReference>
<dbReference type="EMBL" id="PGOL01000845">
    <property type="protein sequence ID" value="PKI64251.1"/>
    <property type="molecule type" value="Genomic_DNA"/>
</dbReference>
<evidence type="ECO:0000313" key="7">
    <source>
        <dbReference type="EMBL" id="PKI64251.1"/>
    </source>
</evidence>
<dbReference type="OrthoDB" id="1933876at2759"/>
<protein>
    <recommendedName>
        <fullName evidence="6">S-protein homolog</fullName>
    </recommendedName>
</protein>
<comment type="subcellular location">
    <subcellularLocation>
        <location evidence="1 6">Secreted</location>
    </subcellularLocation>
</comment>
<keyword evidence="8" id="KW-1185">Reference proteome</keyword>
<dbReference type="PANTHER" id="PTHR31232">
    <property type="match status" value="1"/>
</dbReference>
<dbReference type="GeneID" id="116188872"/>
<dbReference type="GO" id="GO:0005576">
    <property type="term" value="C:extracellular region"/>
    <property type="evidence" value="ECO:0007669"/>
    <property type="project" value="UniProtKB-SubCell"/>
</dbReference>
<dbReference type="Pfam" id="PF05938">
    <property type="entry name" value="Self-incomp_S1"/>
    <property type="match status" value="1"/>
</dbReference>
<evidence type="ECO:0000256" key="3">
    <source>
        <dbReference type="ARBA" id="ARBA00022471"/>
    </source>
</evidence>
<accession>A0A2I0K6R8</accession>
<dbReference type="GO" id="GO:0005507">
    <property type="term" value="F:copper ion binding"/>
    <property type="evidence" value="ECO:0007669"/>
    <property type="project" value="InterPro"/>
</dbReference>
<dbReference type="Proteomes" id="UP000233551">
    <property type="component" value="Unassembled WGS sequence"/>
</dbReference>
<evidence type="ECO:0000256" key="2">
    <source>
        <dbReference type="ARBA" id="ARBA00005581"/>
    </source>
</evidence>
<organism evidence="7 8">
    <name type="scientific">Punica granatum</name>
    <name type="common">Pomegranate</name>
    <dbReference type="NCBI Taxonomy" id="22663"/>
    <lineage>
        <taxon>Eukaryota</taxon>
        <taxon>Viridiplantae</taxon>
        <taxon>Streptophyta</taxon>
        <taxon>Embryophyta</taxon>
        <taxon>Tracheophyta</taxon>
        <taxon>Spermatophyta</taxon>
        <taxon>Magnoliopsida</taxon>
        <taxon>eudicotyledons</taxon>
        <taxon>Gunneridae</taxon>
        <taxon>Pentapetalae</taxon>
        <taxon>rosids</taxon>
        <taxon>malvids</taxon>
        <taxon>Myrtales</taxon>
        <taxon>Lythraceae</taxon>
        <taxon>Punica</taxon>
    </lineage>
</organism>
<evidence type="ECO:0000256" key="6">
    <source>
        <dbReference type="RuleBase" id="RU367044"/>
    </source>
</evidence>
<gene>
    <name evidence="7" type="ORF">CRG98_015361</name>
</gene>
<evidence type="ECO:0000256" key="1">
    <source>
        <dbReference type="ARBA" id="ARBA00004613"/>
    </source>
</evidence>
<keyword evidence="3 6" id="KW-0713">Self-incompatibility</keyword>